<dbReference type="KEGG" id="eel:EUBELI_20059"/>
<keyword evidence="2" id="KW-0614">Plasmid</keyword>
<evidence type="ECO:0000313" key="3">
    <source>
        <dbReference type="Proteomes" id="UP000001476"/>
    </source>
</evidence>
<organism evidence="2 3">
    <name type="scientific">Lachnospira eligens (strain ATCC 27750 / DSM 3376 / VPI C15-48 / C15-B4)</name>
    <name type="common">Eubacterium eligens</name>
    <dbReference type="NCBI Taxonomy" id="515620"/>
    <lineage>
        <taxon>Bacteria</taxon>
        <taxon>Bacillati</taxon>
        <taxon>Bacillota</taxon>
        <taxon>Clostridia</taxon>
        <taxon>Lachnospirales</taxon>
        <taxon>Lachnospiraceae</taxon>
        <taxon>Lachnospira</taxon>
    </lineage>
</organism>
<reference evidence="2 3" key="1">
    <citation type="journal article" date="2009" name="Proc. Natl. Acad. Sci. U.S.A.">
        <title>Characterizing a model human gut microbiota composed of members of its two dominant bacterial phyla.</title>
        <authorList>
            <person name="Mahowald M.A."/>
            <person name="Rey F.E."/>
            <person name="Seedorf H."/>
            <person name="Turnbaugh P.J."/>
            <person name="Fulton R.S."/>
            <person name="Wollam A."/>
            <person name="Shah N."/>
            <person name="Wang C."/>
            <person name="Magrini V."/>
            <person name="Wilson R.K."/>
            <person name="Cantarel B.L."/>
            <person name="Coutinho P.M."/>
            <person name="Henrissat B."/>
            <person name="Crock L.W."/>
            <person name="Russell A."/>
            <person name="Verberkmoes N.C."/>
            <person name="Hettich R.L."/>
            <person name="Gordon J.I."/>
        </authorList>
    </citation>
    <scope>NUCLEOTIDE SEQUENCE [LARGE SCALE GENOMIC DNA]</scope>
    <source>
        <strain evidence="3">ATCC 27750 / DSM 3376 / VPI C15-48 / C15-B4</strain>
        <plasmid evidence="2">unnamed</plasmid>
    </source>
</reference>
<dbReference type="EMBL" id="CP001106">
    <property type="protein sequence ID" value="ACR73206.1"/>
    <property type="molecule type" value="Genomic_DNA"/>
</dbReference>
<sequence>MCKEKVSDIIYFERTGRKIVMYSRSSEAIAIYGSLAEIYNLLYDEGFEYINKSVVVNFYQVTNIKNNCVKFADGNYIEISRSRRTFIMDKFFDVVK</sequence>
<geneLocation type="plasmid" evidence="3">
    <name>pEubeli2</name>
</geneLocation>
<dbReference type="SMART" id="SM00850">
    <property type="entry name" value="LytTR"/>
    <property type="match status" value="1"/>
</dbReference>
<dbReference type="InterPro" id="IPR007492">
    <property type="entry name" value="LytTR_DNA-bd_dom"/>
</dbReference>
<dbReference type="Proteomes" id="UP000001476">
    <property type="component" value="Plasmid pEubeli2"/>
</dbReference>
<protein>
    <recommendedName>
        <fullName evidence="1">HTH LytTR-type domain-containing protein</fullName>
    </recommendedName>
</protein>
<dbReference type="Gene3D" id="2.40.50.1020">
    <property type="entry name" value="LytTr DNA-binding domain"/>
    <property type="match status" value="1"/>
</dbReference>
<feature type="domain" description="HTH LytTR-type" evidence="1">
    <location>
        <begin position="4"/>
        <end position="92"/>
    </location>
</feature>
<dbReference type="HOGENOM" id="CLU_2355530_0_0_9"/>
<dbReference type="GO" id="GO:0003677">
    <property type="term" value="F:DNA binding"/>
    <property type="evidence" value="ECO:0007669"/>
    <property type="project" value="InterPro"/>
</dbReference>
<gene>
    <name evidence="2" type="ordered locus">EUBELI_20059</name>
</gene>
<name>C4Z7C8_LACE2</name>
<keyword evidence="3" id="KW-1185">Reference proteome</keyword>
<dbReference type="Pfam" id="PF04397">
    <property type="entry name" value="LytTR"/>
    <property type="match status" value="1"/>
</dbReference>
<accession>C4Z7C8</accession>
<dbReference type="AlphaFoldDB" id="C4Z7C8"/>
<evidence type="ECO:0000259" key="1">
    <source>
        <dbReference type="SMART" id="SM00850"/>
    </source>
</evidence>
<evidence type="ECO:0000313" key="2">
    <source>
        <dbReference type="EMBL" id="ACR73206.1"/>
    </source>
</evidence>
<proteinExistence type="predicted"/>